<organism evidence="4 5">
    <name type="scientific">Sutterella wadsworthensis HGA0223</name>
    <dbReference type="NCBI Taxonomy" id="1203554"/>
    <lineage>
        <taxon>Bacteria</taxon>
        <taxon>Pseudomonadati</taxon>
        <taxon>Pseudomonadota</taxon>
        <taxon>Betaproteobacteria</taxon>
        <taxon>Burkholderiales</taxon>
        <taxon>Sutterellaceae</taxon>
        <taxon>Sutterella</taxon>
    </lineage>
</organism>
<feature type="transmembrane region" description="Helical" evidence="2">
    <location>
        <begin position="28"/>
        <end position="53"/>
    </location>
</feature>
<dbReference type="InterPro" id="IPR040690">
    <property type="entry name" value="FtsX_ECD"/>
</dbReference>
<keyword evidence="2" id="KW-1133">Transmembrane helix</keyword>
<evidence type="ECO:0000313" key="5">
    <source>
        <dbReference type="Proteomes" id="UP000014400"/>
    </source>
</evidence>
<dbReference type="GO" id="GO:0005886">
    <property type="term" value="C:plasma membrane"/>
    <property type="evidence" value="ECO:0007669"/>
    <property type="project" value="UniProtKB-SubCell"/>
</dbReference>
<feature type="transmembrane region" description="Helical" evidence="2">
    <location>
        <begin position="268"/>
        <end position="292"/>
    </location>
</feature>
<dbReference type="GeneID" id="64062404"/>
<dbReference type="Proteomes" id="UP000014400">
    <property type="component" value="Unassembled WGS sequence"/>
</dbReference>
<dbReference type="AlphaFoldDB" id="S3BE69"/>
<comment type="similarity">
    <text evidence="1">Belongs to the ABC-4 integral membrane protein family. FtsX subfamily.</text>
</comment>
<evidence type="ECO:0000313" key="4">
    <source>
        <dbReference type="EMBL" id="EPD97605.1"/>
    </source>
</evidence>
<feature type="transmembrane region" description="Helical" evidence="2">
    <location>
        <begin position="169"/>
        <end position="189"/>
    </location>
</feature>
<gene>
    <name evidence="4" type="ORF">HMPREF1476_02226</name>
</gene>
<comment type="caution">
    <text evidence="4">The sequence shown here is derived from an EMBL/GenBank/DDBJ whole genome shotgun (WGS) entry which is preliminary data.</text>
</comment>
<keyword evidence="1" id="KW-0997">Cell inner membrane</keyword>
<dbReference type="Gene3D" id="3.30.70.3040">
    <property type="match status" value="1"/>
</dbReference>
<dbReference type="RefSeq" id="WP_005429352.1">
    <property type="nucleotide sequence ID" value="NZ_KE150481.1"/>
</dbReference>
<keyword evidence="1" id="KW-0131">Cell cycle</keyword>
<keyword evidence="5" id="KW-1185">Reference proteome</keyword>
<dbReference type="HOGENOM" id="CLU_943105_0_0_4"/>
<keyword evidence="2" id="KW-0812">Transmembrane</keyword>
<keyword evidence="1" id="KW-1003">Cell membrane</keyword>
<dbReference type="eggNOG" id="COG2177">
    <property type="taxonomic scope" value="Bacteria"/>
</dbReference>
<dbReference type="GO" id="GO:0032153">
    <property type="term" value="C:cell division site"/>
    <property type="evidence" value="ECO:0007669"/>
    <property type="project" value="TreeGrafter"/>
</dbReference>
<dbReference type="PANTHER" id="PTHR47755:SF1">
    <property type="entry name" value="CELL DIVISION PROTEIN FTSX"/>
    <property type="match status" value="1"/>
</dbReference>
<accession>S3BE69</accession>
<sequence>MSFFTGFITSRRWAFEEMFRGLKRNAGANAFAVLLSALALTIPLWIALVFYGLSEPLRSLPTSVELTVFTKEGADAVKVANAVRAAPLVTSAQVIGKDEALKALNAQLGLPSQTAGGNPLPDIIVAVLDDRASADEIAAAAKRISALPGVDFAPYEASWHEKLRAVTQASWVGLACLGTVVALLVILVLESAVRMTTASARDEMCTLYLIGAAPGFAARPYAWRGMVLMGTAAAAALGLSAAGIKLLQPYLDRAAALYGGSVTLTLPTLELCLGFVAAAAVLGGLTSSLAALRAWRTIAKAQ</sequence>
<name>S3BE69_9BURK</name>
<dbReference type="Pfam" id="PF18075">
    <property type="entry name" value="FtsX_ECD"/>
    <property type="match status" value="1"/>
</dbReference>
<comment type="subcellular location">
    <subcellularLocation>
        <location evidence="1">Cell inner membrane</location>
    </subcellularLocation>
</comment>
<dbReference type="PATRIC" id="fig|1203554.3.peg.2310"/>
<keyword evidence="1" id="KW-0132">Cell division</keyword>
<dbReference type="PANTHER" id="PTHR47755">
    <property type="entry name" value="CELL DIVISION PROTEIN FTSX"/>
    <property type="match status" value="1"/>
</dbReference>
<evidence type="ECO:0000256" key="1">
    <source>
        <dbReference type="PIRNR" id="PIRNR003097"/>
    </source>
</evidence>
<comment type="function">
    <text evidence="1">Part of the ABC transporter FtsEX involved in cellular division.</text>
</comment>
<dbReference type="PIRSF" id="PIRSF003097">
    <property type="entry name" value="FtsX"/>
    <property type="match status" value="1"/>
</dbReference>
<protein>
    <recommendedName>
        <fullName evidence="1">Cell division protein FtsX</fullName>
    </recommendedName>
</protein>
<keyword evidence="1 2" id="KW-0472">Membrane</keyword>
<dbReference type="GO" id="GO:0051301">
    <property type="term" value="P:cell division"/>
    <property type="evidence" value="ECO:0007669"/>
    <property type="project" value="UniProtKB-KW"/>
</dbReference>
<proteinExistence type="inferred from homology"/>
<feature type="domain" description="FtsX extracellular" evidence="3">
    <location>
        <begin position="64"/>
        <end position="151"/>
    </location>
</feature>
<evidence type="ECO:0000259" key="3">
    <source>
        <dbReference type="Pfam" id="PF18075"/>
    </source>
</evidence>
<dbReference type="STRING" id="1203554.HMPREF1476_02226"/>
<dbReference type="InterPro" id="IPR004513">
    <property type="entry name" value="FtsX"/>
</dbReference>
<dbReference type="EMBL" id="ATCF01000035">
    <property type="protein sequence ID" value="EPD97605.1"/>
    <property type="molecule type" value="Genomic_DNA"/>
</dbReference>
<reference evidence="4 5" key="1">
    <citation type="submission" date="2013-04" db="EMBL/GenBank/DDBJ databases">
        <title>The Genome Sequence of Sutterella wadsworthensis HGA0223.</title>
        <authorList>
            <consortium name="The Broad Institute Genomics Platform"/>
            <person name="Earl A."/>
            <person name="Ward D."/>
            <person name="Feldgarden M."/>
            <person name="Gevers D."/>
            <person name="Schmidt T.M."/>
            <person name="Dover J."/>
            <person name="Dai D."/>
            <person name="Walker B."/>
            <person name="Young S."/>
            <person name="Zeng Q."/>
            <person name="Gargeya S."/>
            <person name="Fitzgerald M."/>
            <person name="Haas B."/>
            <person name="Abouelleil A."/>
            <person name="Allen A.W."/>
            <person name="Alvarado L."/>
            <person name="Arachchi H.M."/>
            <person name="Berlin A.M."/>
            <person name="Chapman S.B."/>
            <person name="Gainer-Dewar J."/>
            <person name="Goldberg J."/>
            <person name="Griggs A."/>
            <person name="Gujja S."/>
            <person name="Hansen M."/>
            <person name="Howarth C."/>
            <person name="Imamovic A."/>
            <person name="Ireland A."/>
            <person name="Larimer J."/>
            <person name="McCowan C."/>
            <person name="Murphy C."/>
            <person name="Pearson M."/>
            <person name="Poon T.W."/>
            <person name="Priest M."/>
            <person name="Roberts A."/>
            <person name="Saif S."/>
            <person name="Shea T."/>
            <person name="Sisk P."/>
            <person name="Sykes S."/>
            <person name="Wortman J."/>
            <person name="Nusbaum C."/>
            <person name="Birren B."/>
        </authorList>
    </citation>
    <scope>NUCLEOTIDE SEQUENCE [LARGE SCALE GENOMIC DNA]</scope>
    <source>
        <strain evidence="4 5">HGA0223</strain>
    </source>
</reference>
<evidence type="ECO:0000256" key="2">
    <source>
        <dbReference type="SAM" id="Phobius"/>
    </source>
</evidence>
<feature type="transmembrane region" description="Helical" evidence="2">
    <location>
        <begin position="226"/>
        <end position="248"/>
    </location>
</feature>